<name>A0A6A5WAP9_9PLEO</name>
<dbReference type="InterPro" id="IPR033481">
    <property type="entry name" value="Dni1/Fig1"/>
</dbReference>
<sequence length="289" mass="31566">MARSKSIRSVSAPPASDNPARRSRLNFTTYLKRLREWVGFHHVIMMIVVCAATVSAILVAGCGSSHIGPRVYLLKLSYLNSEEPPNTTPGFWGNITVSAFEAVRSTHLTVRLGYFGICAKDDRDSWVCRGNAAELTAIRRFEDPLGITLTANKLKDDVFFPGLLLGSTGLAIVVLVLFCFFPSWEEGRDFETGSDLGVMSFPNRRILKLCSASSGLATLFAFTSALWQHTSAAAASTVLEMTTGLVVKASVGTVGTALVWLGFVLWLVVFIFVMLIYLSLSLLDRLTDD</sequence>
<evidence type="ECO:0008006" key="4">
    <source>
        <dbReference type="Google" id="ProtNLM"/>
    </source>
</evidence>
<dbReference type="GO" id="GO:0000747">
    <property type="term" value="P:conjugation with cellular fusion"/>
    <property type="evidence" value="ECO:0007669"/>
    <property type="project" value="TreeGrafter"/>
</dbReference>
<feature type="transmembrane region" description="Helical" evidence="1">
    <location>
        <begin position="43"/>
        <end position="67"/>
    </location>
</feature>
<evidence type="ECO:0000313" key="3">
    <source>
        <dbReference type="Proteomes" id="UP000799779"/>
    </source>
</evidence>
<dbReference type="GO" id="GO:0043332">
    <property type="term" value="C:mating projection tip"/>
    <property type="evidence" value="ECO:0007669"/>
    <property type="project" value="TreeGrafter"/>
</dbReference>
<proteinExistence type="predicted"/>
<evidence type="ECO:0000313" key="2">
    <source>
        <dbReference type="EMBL" id="KAF1997859.1"/>
    </source>
</evidence>
<feature type="transmembrane region" description="Helical" evidence="1">
    <location>
        <begin position="257"/>
        <end position="280"/>
    </location>
</feature>
<organism evidence="2 3">
    <name type="scientific">Amniculicola lignicola CBS 123094</name>
    <dbReference type="NCBI Taxonomy" id="1392246"/>
    <lineage>
        <taxon>Eukaryota</taxon>
        <taxon>Fungi</taxon>
        <taxon>Dikarya</taxon>
        <taxon>Ascomycota</taxon>
        <taxon>Pezizomycotina</taxon>
        <taxon>Dothideomycetes</taxon>
        <taxon>Pleosporomycetidae</taxon>
        <taxon>Pleosporales</taxon>
        <taxon>Amniculicolaceae</taxon>
        <taxon>Amniculicola</taxon>
    </lineage>
</organism>
<dbReference type="AlphaFoldDB" id="A0A6A5WAP9"/>
<dbReference type="OrthoDB" id="3550957at2759"/>
<dbReference type="Pfam" id="PF12351">
    <property type="entry name" value="Fig1"/>
    <property type="match status" value="1"/>
</dbReference>
<dbReference type="PANTHER" id="PTHR28092">
    <property type="entry name" value="FACTOR-INDUCED GENE 1 PROTEIN"/>
    <property type="match status" value="1"/>
</dbReference>
<evidence type="ECO:0000256" key="1">
    <source>
        <dbReference type="SAM" id="Phobius"/>
    </source>
</evidence>
<keyword evidence="1" id="KW-0812">Transmembrane</keyword>
<accession>A0A6A5WAP9</accession>
<reference evidence="2" key="1">
    <citation type="journal article" date="2020" name="Stud. Mycol.">
        <title>101 Dothideomycetes genomes: a test case for predicting lifestyles and emergence of pathogens.</title>
        <authorList>
            <person name="Haridas S."/>
            <person name="Albert R."/>
            <person name="Binder M."/>
            <person name="Bloem J."/>
            <person name="Labutti K."/>
            <person name="Salamov A."/>
            <person name="Andreopoulos B."/>
            <person name="Baker S."/>
            <person name="Barry K."/>
            <person name="Bills G."/>
            <person name="Bluhm B."/>
            <person name="Cannon C."/>
            <person name="Castanera R."/>
            <person name="Culley D."/>
            <person name="Daum C."/>
            <person name="Ezra D."/>
            <person name="Gonzalez J."/>
            <person name="Henrissat B."/>
            <person name="Kuo A."/>
            <person name="Liang C."/>
            <person name="Lipzen A."/>
            <person name="Lutzoni F."/>
            <person name="Magnuson J."/>
            <person name="Mondo S."/>
            <person name="Nolan M."/>
            <person name="Ohm R."/>
            <person name="Pangilinan J."/>
            <person name="Park H.-J."/>
            <person name="Ramirez L."/>
            <person name="Alfaro M."/>
            <person name="Sun H."/>
            <person name="Tritt A."/>
            <person name="Yoshinaga Y."/>
            <person name="Zwiers L.-H."/>
            <person name="Turgeon B."/>
            <person name="Goodwin S."/>
            <person name="Spatafora J."/>
            <person name="Crous P."/>
            <person name="Grigoriev I."/>
        </authorList>
    </citation>
    <scope>NUCLEOTIDE SEQUENCE</scope>
    <source>
        <strain evidence="2">CBS 123094</strain>
    </source>
</reference>
<keyword evidence="1" id="KW-1133">Transmembrane helix</keyword>
<keyword evidence="3" id="KW-1185">Reference proteome</keyword>
<gene>
    <name evidence="2" type="ORF">P154DRAFT_622081</name>
</gene>
<dbReference type="GO" id="GO:0016020">
    <property type="term" value="C:membrane"/>
    <property type="evidence" value="ECO:0007669"/>
    <property type="project" value="InterPro"/>
</dbReference>
<dbReference type="EMBL" id="ML977608">
    <property type="protein sequence ID" value="KAF1997859.1"/>
    <property type="molecule type" value="Genomic_DNA"/>
</dbReference>
<dbReference type="Proteomes" id="UP000799779">
    <property type="component" value="Unassembled WGS sequence"/>
</dbReference>
<dbReference type="PANTHER" id="PTHR28092:SF1">
    <property type="entry name" value="FACTOR-INDUCED GENE 1 PROTEIN"/>
    <property type="match status" value="1"/>
</dbReference>
<protein>
    <recommendedName>
        <fullName evidence="4">Membrane fusion mating protein FIG1</fullName>
    </recommendedName>
</protein>
<feature type="transmembrane region" description="Helical" evidence="1">
    <location>
        <begin position="158"/>
        <end position="181"/>
    </location>
</feature>
<keyword evidence="1" id="KW-0472">Membrane</keyword>